<dbReference type="GO" id="GO:0016846">
    <property type="term" value="F:carbon-sulfur lyase activity"/>
    <property type="evidence" value="ECO:0007669"/>
    <property type="project" value="InterPro"/>
</dbReference>
<evidence type="ECO:0000256" key="1">
    <source>
        <dbReference type="ARBA" id="ARBA00005495"/>
    </source>
</evidence>
<comment type="similarity">
    <text evidence="1">Belongs to the Gfa family.</text>
</comment>
<dbReference type="PANTHER" id="PTHR33337:SF40">
    <property type="entry name" value="CENP-V_GFA DOMAIN-CONTAINING PROTEIN-RELATED"/>
    <property type="match status" value="1"/>
</dbReference>
<dbReference type="InterPro" id="IPR011057">
    <property type="entry name" value="Mss4-like_sf"/>
</dbReference>
<dbReference type="Gene3D" id="3.90.1590.10">
    <property type="entry name" value="glutathione-dependent formaldehyde- activating enzyme (gfa)"/>
    <property type="match status" value="1"/>
</dbReference>
<keyword evidence="7" id="KW-1185">Reference proteome</keyword>
<evidence type="ECO:0000256" key="2">
    <source>
        <dbReference type="ARBA" id="ARBA00022723"/>
    </source>
</evidence>
<keyword evidence="4" id="KW-0456">Lyase</keyword>
<accession>A0A2M9G747</accession>
<dbReference type="RefSeq" id="WP_109794361.1">
    <property type="nucleotide sequence ID" value="NZ_PHIG01000004.1"/>
</dbReference>
<feature type="domain" description="CENP-V/GFA" evidence="5">
    <location>
        <begin position="3"/>
        <end position="121"/>
    </location>
</feature>
<dbReference type="AlphaFoldDB" id="A0A2M9G747"/>
<dbReference type="SUPFAM" id="SSF51316">
    <property type="entry name" value="Mss4-like"/>
    <property type="match status" value="1"/>
</dbReference>
<sequence>MKIDGGCLCGHITYEADIDPEKVGVCHCTDCQINSGTAFRVAVMVPRENLRILTGEMKVYVKTAESGNRRALSFCPECGTSIHGGNVDGTGPVSLRIGTSRQRAELPPRTQIWCRSALPWVDDLGAVRKIEMQGRPPR</sequence>
<organism evidence="6 7">
    <name type="scientific">Minwuia thermotolerans</name>
    <dbReference type="NCBI Taxonomy" id="2056226"/>
    <lineage>
        <taxon>Bacteria</taxon>
        <taxon>Pseudomonadati</taxon>
        <taxon>Pseudomonadota</taxon>
        <taxon>Alphaproteobacteria</taxon>
        <taxon>Minwuiales</taxon>
        <taxon>Minwuiaceae</taxon>
        <taxon>Minwuia</taxon>
    </lineage>
</organism>
<dbReference type="PROSITE" id="PS51891">
    <property type="entry name" value="CENP_V_GFA"/>
    <property type="match status" value="1"/>
</dbReference>
<name>A0A2M9G747_9PROT</name>
<dbReference type="GO" id="GO:0046872">
    <property type="term" value="F:metal ion binding"/>
    <property type="evidence" value="ECO:0007669"/>
    <property type="project" value="UniProtKB-KW"/>
</dbReference>
<evidence type="ECO:0000259" key="5">
    <source>
        <dbReference type="PROSITE" id="PS51891"/>
    </source>
</evidence>
<evidence type="ECO:0000313" key="7">
    <source>
        <dbReference type="Proteomes" id="UP000229498"/>
    </source>
</evidence>
<keyword evidence="2" id="KW-0479">Metal-binding</keyword>
<proteinExistence type="inferred from homology"/>
<evidence type="ECO:0000313" key="6">
    <source>
        <dbReference type="EMBL" id="PJK31535.1"/>
    </source>
</evidence>
<reference evidence="6 7" key="1">
    <citation type="submission" date="2017-11" db="EMBL/GenBank/DDBJ databases">
        <title>Draft genome sequence of Rhizobiales bacterium SY3-13.</title>
        <authorList>
            <person name="Sun C."/>
        </authorList>
    </citation>
    <scope>NUCLEOTIDE SEQUENCE [LARGE SCALE GENOMIC DNA]</scope>
    <source>
        <strain evidence="6 7">SY3-13</strain>
    </source>
</reference>
<dbReference type="EMBL" id="PHIG01000004">
    <property type="protein sequence ID" value="PJK31535.1"/>
    <property type="molecule type" value="Genomic_DNA"/>
</dbReference>
<dbReference type="PANTHER" id="PTHR33337">
    <property type="entry name" value="GFA DOMAIN-CONTAINING PROTEIN"/>
    <property type="match status" value="1"/>
</dbReference>
<dbReference type="OrthoDB" id="7186766at2"/>
<dbReference type="Pfam" id="PF04828">
    <property type="entry name" value="GFA"/>
    <property type="match status" value="1"/>
</dbReference>
<dbReference type="InterPro" id="IPR006913">
    <property type="entry name" value="CENP-V/GFA"/>
</dbReference>
<dbReference type="Proteomes" id="UP000229498">
    <property type="component" value="Unassembled WGS sequence"/>
</dbReference>
<gene>
    <name evidence="6" type="ORF">CVT23_00305</name>
</gene>
<evidence type="ECO:0000256" key="4">
    <source>
        <dbReference type="ARBA" id="ARBA00023239"/>
    </source>
</evidence>
<keyword evidence="3" id="KW-0862">Zinc</keyword>
<protein>
    <recommendedName>
        <fullName evidence="5">CENP-V/GFA domain-containing protein</fullName>
    </recommendedName>
</protein>
<evidence type="ECO:0000256" key="3">
    <source>
        <dbReference type="ARBA" id="ARBA00022833"/>
    </source>
</evidence>
<comment type="caution">
    <text evidence="6">The sequence shown here is derived from an EMBL/GenBank/DDBJ whole genome shotgun (WGS) entry which is preliminary data.</text>
</comment>